<feature type="domain" description="Peptidoglycan binding-like" evidence="1">
    <location>
        <begin position="248"/>
        <end position="281"/>
    </location>
</feature>
<evidence type="ECO:0000259" key="2">
    <source>
        <dbReference type="Pfam" id="PF08924"/>
    </source>
</evidence>
<accession>A0A7H2BIA9</accession>
<dbReference type="InterPro" id="IPR002477">
    <property type="entry name" value="Peptidoglycan-bd-like"/>
</dbReference>
<dbReference type="InterPro" id="IPR015020">
    <property type="entry name" value="Rv2525c-like_Glyco_Hydro-like"/>
</dbReference>
<dbReference type="AlphaFoldDB" id="A0A7H2BIA9"/>
<dbReference type="SUPFAM" id="SSF51445">
    <property type="entry name" value="(Trans)glycosidases"/>
    <property type="match status" value="1"/>
</dbReference>
<dbReference type="KEGG" id="rama:IDM48_08395"/>
<evidence type="ECO:0000313" key="4">
    <source>
        <dbReference type="Proteomes" id="UP000516421"/>
    </source>
</evidence>
<feature type="domain" description="Rv2525c-like glycoside hydrolase-like" evidence="2">
    <location>
        <begin position="307"/>
        <end position="491"/>
    </location>
</feature>
<dbReference type="Pfam" id="PF08924">
    <property type="entry name" value="Rv2525c_GlyHyd-like"/>
    <property type="match status" value="1"/>
</dbReference>
<protein>
    <submittedName>
        <fullName evidence="3">DUF1906 domain-containing protein</fullName>
    </submittedName>
</protein>
<reference evidence="3 4" key="1">
    <citation type="submission" date="2020-09" db="EMBL/GenBank/DDBJ databases">
        <title>Investigation of environmental microbe.</title>
        <authorList>
            <person name="Ou Y."/>
            <person name="Kang Q."/>
        </authorList>
    </citation>
    <scope>NUCLEOTIDE SEQUENCE [LARGE SCALE GENOMIC DNA]</scope>
    <source>
        <strain evidence="3 4">KJZ-9</strain>
    </source>
</reference>
<dbReference type="SUPFAM" id="SSF47090">
    <property type="entry name" value="PGBD-like"/>
    <property type="match status" value="1"/>
</dbReference>
<dbReference type="RefSeq" id="WP_151147867.1">
    <property type="nucleotide sequence ID" value="NZ_CP061538.1"/>
</dbReference>
<dbReference type="Gene3D" id="3.20.20.80">
    <property type="entry name" value="Glycosidases"/>
    <property type="match status" value="1"/>
</dbReference>
<dbReference type="EMBL" id="CP061538">
    <property type="protein sequence ID" value="QNV39405.1"/>
    <property type="molecule type" value="Genomic_DNA"/>
</dbReference>
<organism evidence="3 4">
    <name type="scientific">Rothia amarae</name>
    <dbReference type="NCBI Taxonomy" id="169480"/>
    <lineage>
        <taxon>Bacteria</taxon>
        <taxon>Bacillati</taxon>
        <taxon>Actinomycetota</taxon>
        <taxon>Actinomycetes</taxon>
        <taxon>Micrococcales</taxon>
        <taxon>Micrococcaceae</taxon>
        <taxon>Rothia</taxon>
    </lineage>
</organism>
<gene>
    <name evidence="3" type="ORF">IDM48_08395</name>
</gene>
<keyword evidence="4" id="KW-1185">Reference proteome</keyword>
<name>A0A7H2BIA9_9MICC</name>
<dbReference type="InterPro" id="IPR017853">
    <property type="entry name" value="GH"/>
</dbReference>
<evidence type="ECO:0000313" key="3">
    <source>
        <dbReference type="EMBL" id="QNV39405.1"/>
    </source>
</evidence>
<sequence length="732" mass="79764">MSDLMVLKAQQFINSTYNKGATLGIAAVPENGNTSWTVMYALTRALQHELGITNLSDGFGPTTLSTLQTKFPVINASTKTPENILKIIQSGLYCKGYDGGKIDGTYNPTVQASVTQLKKDMGVSSALPGSGIEPKVFKGLLNMDPYVLISGGNPSIRQIQQWLNGRYVKRRDFQIIPAEGYHSRTVAQCMLFAIQYEAGMADGVANGVFGPGTQSSLKNHVLQVGSTGIWAQLFTAAMILNKRSVAFGSFTAEVSTAVTAFQTFAKLPATGKADFATWSSLLVSYGDQSRAGSACDGVTKITDARAKALYAAGYRYVGRYLYNPSTKNLLEKQIQPGELATIASNGLRCFPIYQTFNNSVDYFTPAQGAQDAEDATFWAKKFGFKDGTIIYFSVDYDALDGEVTSNVLPYFRALNNALLSSSGYKVGIYGARNVCQRVFDEGLSSTSFVCDMSSGFSGNLGYPLPTNWAFDQIDTVSVGTGDSLIEIDKNISSGRDIGQNTYNQTSVSSKLDVFFNEKLYKDALLKDLQKYLVSIGVPETGGDGWTDRDWATLGGVTTTMAFNRILSKDILITNLARELGIRKALIQAPVLWESRKWNPTDIAADDAVIVGAKSESSTGWGQIFASSAISGWNYCVSKKIINGNLFDPVKDLRTVWFKLKDDIDFNIKCTAYLHFWDANDIGVPRPSLSMKPADIQALIGRYNGVGPKAEVYSKEVKGVYDVLENYNTLCRG</sequence>
<dbReference type="CDD" id="cd06418">
    <property type="entry name" value="GH25_BacA-like"/>
    <property type="match status" value="1"/>
</dbReference>
<dbReference type="Proteomes" id="UP000516421">
    <property type="component" value="Chromosome"/>
</dbReference>
<dbReference type="Pfam" id="PF01471">
    <property type="entry name" value="PG_binding_1"/>
    <property type="match status" value="1"/>
</dbReference>
<proteinExistence type="predicted"/>
<evidence type="ECO:0000259" key="1">
    <source>
        <dbReference type="Pfam" id="PF01471"/>
    </source>
</evidence>
<dbReference type="InterPro" id="IPR036365">
    <property type="entry name" value="PGBD-like_sf"/>
</dbReference>